<dbReference type="GO" id="GO:0018104">
    <property type="term" value="P:peptidoglycan-protein cross-linking"/>
    <property type="evidence" value="ECO:0007669"/>
    <property type="project" value="TreeGrafter"/>
</dbReference>
<feature type="active site" description="Nucleophile" evidence="6">
    <location>
        <position position="514"/>
    </location>
</feature>
<comment type="pathway">
    <text evidence="1 6">Cell wall biogenesis; peptidoglycan biosynthesis.</text>
</comment>
<dbReference type="InterPro" id="IPR050979">
    <property type="entry name" value="LD-transpeptidase"/>
</dbReference>
<feature type="domain" description="L,D-TPase catalytic" evidence="9">
    <location>
        <begin position="419"/>
        <end position="538"/>
    </location>
</feature>
<name>A0A5J5J5P6_9MICO</name>
<evidence type="ECO:0000256" key="4">
    <source>
        <dbReference type="ARBA" id="ARBA00022984"/>
    </source>
</evidence>
<reference evidence="11" key="1">
    <citation type="submission" date="2019-09" db="EMBL/GenBank/DDBJ databases">
        <title>Mumia zhuanghuii sp. nov. isolated from the intestinal contents of plateau pika (Ochotona curzoniae) in the Qinghai-Tibet plateau of China.</title>
        <authorList>
            <person name="Tian Z."/>
        </authorList>
    </citation>
    <scope>NUCLEOTIDE SEQUENCE [LARGE SCALE GENOMIC DNA]</scope>
    <source>
        <strain evidence="11">JCM 30598</strain>
    </source>
</reference>
<evidence type="ECO:0000256" key="8">
    <source>
        <dbReference type="SAM" id="Phobius"/>
    </source>
</evidence>
<dbReference type="GO" id="GO:0071555">
    <property type="term" value="P:cell wall organization"/>
    <property type="evidence" value="ECO:0007669"/>
    <property type="project" value="UniProtKB-UniRule"/>
</dbReference>
<comment type="caution">
    <text evidence="10">The sequence shown here is derived from an EMBL/GenBank/DDBJ whole genome shotgun (WGS) entry which is preliminary data.</text>
</comment>
<dbReference type="UniPathway" id="UPA00219"/>
<keyword evidence="11" id="KW-1185">Reference proteome</keyword>
<dbReference type="PROSITE" id="PS52029">
    <property type="entry name" value="LD_TPASE"/>
    <property type="match status" value="1"/>
</dbReference>
<dbReference type="OrthoDB" id="3176960at2"/>
<evidence type="ECO:0000256" key="7">
    <source>
        <dbReference type="SAM" id="MobiDB-lite"/>
    </source>
</evidence>
<dbReference type="PANTHER" id="PTHR30582">
    <property type="entry name" value="L,D-TRANSPEPTIDASE"/>
    <property type="match status" value="1"/>
</dbReference>
<dbReference type="GO" id="GO:0071972">
    <property type="term" value="F:peptidoglycan L,D-transpeptidase activity"/>
    <property type="evidence" value="ECO:0007669"/>
    <property type="project" value="TreeGrafter"/>
</dbReference>
<proteinExistence type="predicted"/>
<evidence type="ECO:0000256" key="1">
    <source>
        <dbReference type="ARBA" id="ARBA00004752"/>
    </source>
</evidence>
<dbReference type="RefSeq" id="WP_150448110.1">
    <property type="nucleotide sequence ID" value="NZ_VYSA01000001.1"/>
</dbReference>
<gene>
    <name evidence="10" type="ORF">F6B43_07075</name>
</gene>
<evidence type="ECO:0000256" key="3">
    <source>
        <dbReference type="ARBA" id="ARBA00022960"/>
    </source>
</evidence>
<dbReference type="GO" id="GO:0008360">
    <property type="term" value="P:regulation of cell shape"/>
    <property type="evidence" value="ECO:0007669"/>
    <property type="project" value="UniProtKB-UniRule"/>
</dbReference>
<sequence length="539" mass="55221">MTDLATRPGADSASDDGVPTASVTATIADDAVVGDAAVDTTPATPSGVNTTAIDNAAAAEPAYAWAPAEPARKKKRLGLWIGIPAGVALVALVAASLTLIAPGTTVGGVAVGGMTAGGAADALQQRLDNTTIVLTGDGVEATVTAGQLGASVARSSTSTGVEIGAPELGARIDAKALADAAFAQHPAWNPTAWFSSPATTAVTLNADSATAALRKAAPRLYKDPVDAAVAFDAGSAAYVVTPAVEGQGVDIAAVQAAVTDAFNTGRTRVEVAAQAAPIEAKTTTTAAQSAADKLNNILNTAGFYVGTERTVPVDKATVASWITLSTGADGAVTYDVNQAAIQTAVDALPAAVNRAPVNATVITDSEGGVLQEESAGVTGRALGATDNVAAAFATQLKTGNAVYELPVTETAFTTTNLARRIEVNLSEQRATLFENEQVVQSWLISSGRDGYNTATGHFRVFAKLDYQNMGNPDLTKAPNYYTPDVPNVMYYNGDEALHGAYWHNNFGNQMSHGCVNMPLSAAAYTFDWAPMGTEVWVHY</sequence>
<keyword evidence="2" id="KW-0808">Transferase</keyword>
<dbReference type="GO" id="GO:0005576">
    <property type="term" value="C:extracellular region"/>
    <property type="evidence" value="ECO:0007669"/>
    <property type="project" value="TreeGrafter"/>
</dbReference>
<dbReference type="GO" id="GO:0016740">
    <property type="term" value="F:transferase activity"/>
    <property type="evidence" value="ECO:0007669"/>
    <property type="project" value="UniProtKB-KW"/>
</dbReference>
<evidence type="ECO:0000313" key="11">
    <source>
        <dbReference type="Proteomes" id="UP000325827"/>
    </source>
</evidence>
<accession>A0A5J5J5P6</accession>
<dbReference type="Pfam" id="PF03734">
    <property type="entry name" value="YkuD"/>
    <property type="match status" value="1"/>
</dbReference>
<keyword evidence="8" id="KW-0812">Transmembrane</keyword>
<dbReference type="AlphaFoldDB" id="A0A5J5J5P6"/>
<keyword evidence="4 6" id="KW-0573">Peptidoglycan synthesis</keyword>
<evidence type="ECO:0000259" key="9">
    <source>
        <dbReference type="PROSITE" id="PS52029"/>
    </source>
</evidence>
<dbReference type="InterPro" id="IPR005490">
    <property type="entry name" value="LD_TPept_cat_dom"/>
</dbReference>
<dbReference type="EMBL" id="VYSA01000001">
    <property type="protein sequence ID" value="KAA9111341.1"/>
    <property type="molecule type" value="Genomic_DNA"/>
</dbReference>
<dbReference type="Proteomes" id="UP000325827">
    <property type="component" value="Unassembled WGS sequence"/>
</dbReference>
<feature type="region of interest" description="Disordered" evidence="7">
    <location>
        <begin position="1"/>
        <end position="20"/>
    </location>
</feature>
<keyword evidence="8" id="KW-1133">Transmembrane helix</keyword>
<keyword evidence="5 6" id="KW-0961">Cell wall biogenesis/degradation</keyword>
<dbReference type="SUPFAM" id="SSF141523">
    <property type="entry name" value="L,D-transpeptidase catalytic domain-like"/>
    <property type="match status" value="1"/>
</dbReference>
<evidence type="ECO:0000256" key="2">
    <source>
        <dbReference type="ARBA" id="ARBA00022679"/>
    </source>
</evidence>
<evidence type="ECO:0000256" key="6">
    <source>
        <dbReference type="PROSITE-ProRule" id="PRU01373"/>
    </source>
</evidence>
<feature type="active site" description="Proton donor/acceptor" evidence="6">
    <location>
        <position position="498"/>
    </location>
</feature>
<organism evidence="10 11">
    <name type="scientific">Microbacterium rhizomatis</name>
    <dbReference type="NCBI Taxonomy" id="1631477"/>
    <lineage>
        <taxon>Bacteria</taxon>
        <taxon>Bacillati</taxon>
        <taxon>Actinomycetota</taxon>
        <taxon>Actinomycetes</taxon>
        <taxon>Micrococcales</taxon>
        <taxon>Microbacteriaceae</taxon>
        <taxon>Microbacterium</taxon>
    </lineage>
</organism>
<dbReference type="InterPro" id="IPR038063">
    <property type="entry name" value="Transpep_catalytic_dom"/>
</dbReference>
<dbReference type="CDD" id="cd16913">
    <property type="entry name" value="YkuD_like"/>
    <property type="match status" value="1"/>
</dbReference>
<keyword evidence="3 6" id="KW-0133">Cell shape</keyword>
<dbReference type="Gene3D" id="2.40.440.10">
    <property type="entry name" value="L,D-transpeptidase catalytic domain-like"/>
    <property type="match status" value="1"/>
</dbReference>
<evidence type="ECO:0000256" key="5">
    <source>
        <dbReference type="ARBA" id="ARBA00023316"/>
    </source>
</evidence>
<keyword evidence="8" id="KW-0472">Membrane</keyword>
<protein>
    <submittedName>
        <fullName evidence="10">L,D-transpeptidase family protein</fullName>
    </submittedName>
</protein>
<dbReference type="PANTHER" id="PTHR30582:SF2">
    <property type="entry name" value="L,D-TRANSPEPTIDASE YCIB-RELATED"/>
    <property type="match status" value="1"/>
</dbReference>
<evidence type="ECO:0000313" key="10">
    <source>
        <dbReference type="EMBL" id="KAA9111341.1"/>
    </source>
</evidence>
<feature type="transmembrane region" description="Helical" evidence="8">
    <location>
        <begin position="77"/>
        <end position="101"/>
    </location>
</feature>